<reference evidence="3" key="4">
    <citation type="journal article" date="2018" name="Nat. Plants">
        <title>Whole-genome landscape of Medicago truncatula symbiotic genes.</title>
        <authorList>
            <person name="Pecrix Y."/>
            <person name="Gamas P."/>
            <person name="Carrere S."/>
        </authorList>
    </citation>
    <scope>NUCLEOTIDE SEQUENCE</scope>
    <source>
        <tissue evidence="3">Leaves</tissue>
    </source>
</reference>
<evidence type="ECO:0000313" key="5">
    <source>
        <dbReference type="Proteomes" id="UP000002051"/>
    </source>
</evidence>
<evidence type="ECO:0000313" key="3">
    <source>
        <dbReference type="EMBL" id="RHN76804.1"/>
    </source>
</evidence>
<evidence type="ECO:0000313" key="4">
    <source>
        <dbReference type="EnsemblPlants" id="AES58884"/>
    </source>
</evidence>
<evidence type="ECO:0000256" key="1">
    <source>
        <dbReference type="SAM" id="Phobius"/>
    </source>
</evidence>
<dbReference type="EMBL" id="PSQE01000001">
    <property type="protein sequence ID" value="RHN76804.1"/>
    <property type="molecule type" value="Genomic_DNA"/>
</dbReference>
<accession>G7I5P5</accession>
<dbReference type="Gramene" id="rna181">
    <property type="protein sequence ID" value="RHN76804.1"/>
    <property type="gene ID" value="gene181"/>
</dbReference>
<keyword evidence="1" id="KW-1133">Transmembrane helix</keyword>
<feature type="transmembrane region" description="Helical" evidence="1">
    <location>
        <begin position="9"/>
        <end position="29"/>
    </location>
</feature>
<reference evidence="2 5" key="1">
    <citation type="journal article" date="2011" name="Nature">
        <title>The Medicago genome provides insight into the evolution of rhizobial symbioses.</title>
        <authorList>
            <person name="Young N.D."/>
            <person name="Debelle F."/>
            <person name="Oldroyd G.E."/>
            <person name="Geurts R."/>
            <person name="Cannon S.B."/>
            <person name="Udvardi M.K."/>
            <person name="Benedito V.A."/>
            <person name="Mayer K.F."/>
            <person name="Gouzy J."/>
            <person name="Schoof H."/>
            <person name="Van de Peer Y."/>
            <person name="Proost S."/>
            <person name="Cook D.R."/>
            <person name="Meyers B.C."/>
            <person name="Spannagl M."/>
            <person name="Cheung F."/>
            <person name="De Mita S."/>
            <person name="Krishnakumar V."/>
            <person name="Gundlach H."/>
            <person name="Zhou S."/>
            <person name="Mudge J."/>
            <person name="Bharti A.K."/>
            <person name="Murray J.D."/>
            <person name="Naoumkina M.A."/>
            <person name="Rosen B."/>
            <person name="Silverstein K.A."/>
            <person name="Tang H."/>
            <person name="Rombauts S."/>
            <person name="Zhao P.X."/>
            <person name="Zhou P."/>
            <person name="Barbe V."/>
            <person name="Bardou P."/>
            <person name="Bechner M."/>
            <person name="Bellec A."/>
            <person name="Berger A."/>
            <person name="Berges H."/>
            <person name="Bidwell S."/>
            <person name="Bisseling T."/>
            <person name="Choisne N."/>
            <person name="Couloux A."/>
            <person name="Denny R."/>
            <person name="Deshpande S."/>
            <person name="Dai X."/>
            <person name="Doyle J.J."/>
            <person name="Dudez A.M."/>
            <person name="Farmer A.D."/>
            <person name="Fouteau S."/>
            <person name="Franken C."/>
            <person name="Gibelin C."/>
            <person name="Gish J."/>
            <person name="Goldstein S."/>
            <person name="Gonzalez A.J."/>
            <person name="Green P.J."/>
            <person name="Hallab A."/>
            <person name="Hartog M."/>
            <person name="Hua A."/>
            <person name="Humphray S.J."/>
            <person name="Jeong D.H."/>
            <person name="Jing Y."/>
            <person name="Jocker A."/>
            <person name="Kenton S.M."/>
            <person name="Kim D.J."/>
            <person name="Klee K."/>
            <person name="Lai H."/>
            <person name="Lang C."/>
            <person name="Lin S."/>
            <person name="Macmil S.L."/>
            <person name="Magdelenat G."/>
            <person name="Matthews L."/>
            <person name="McCorrison J."/>
            <person name="Monaghan E.L."/>
            <person name="Mun J.H."/>
            <person name="Najar F.Z."/>
            <person name="Nicholson C."/>
            <person name="Noirot C."/>
            <person name="O'Bleness M."/>
            <person name="Paule C.R."/>
            <person name="Poulain J."/>
            <person name="Prion F."/>
            <person name="Qin B."/>
            <person name="Qu C."/>
            <person name="Retzel E.F."/>
            <person name="Riddle C."/>
            <person name="Sallet E."/>
            <person name="Samain S."/>
            <person name="Samson N."/>
            <person name="Sanders I."/>
            <person name="Saurat O."/>
            <person name="Scarpelli C."/>
            <person name="Schiex T."/>
            <person name="Segurens B."/>
            <person name="Severin A.J."/>
            <person name="Sherrier D.J."/>
            <person name="Shi R."/>
            <person name="Sims S."/>
            <person name="Singer S.R."/>
            <person name="Sinharoy S."/>
            <person name="Sterck L."/>
            <person name="Viollet A."/>
            <person name="Wang B.B."/>
            <person name="Wang K."/>
            <person name="Wang M."/>
            <person name="Wang X."/>
            <person name="Warfsmann J."/>
            <person name="Weissenbach J."/>
            <person name="White D.D."/>
            <person name="White J.D."/>
            <person name="Wiley G.B."/>
            <person name="Wincker P."/>
            <person name="Xing Y."/>
            <person name="Yang L."/>
            <person name="Yao Z."/>
            <person name="Ying F."/>
            <person name="Zhai J."/>
            <person name="Zhou L."/>
            <person name="Zuber A."/>
            <person name="Denarie J."/>
            <person name="Dixon R.A."/>
            <person name="May G.D."/>
            <person name="Schwartz D.C."/>
            <person name="Rogers J."/>
            <person name="Quetier F."/>
            <person name="Town C.D."/>
            <person name="Roe B.A."/>
        </authorList>
    </citation>
    <scope>NUCLEOTIDE SEQUENCE [LARGE SCALE GENOMIC DNA]</scope>
    <source>
        <strain evidence="2">A17</strain>
        <strain evidence="4 5">cv. Jemalong A17</strain>
    </source>
</reference>
<dbReference type="AlphaFoldDB" id="G7I5P5"/>
<evidence type="ECO:0000313" key="2">
    <source>
        <dbReference type="EMBL" id="AES58884.1"/>
    </source>
</evidence>
<name>G7I5P5_MEDTR</name>
<keyword evidence="5" id="KW-1185">Reference proteome</keyword>
<protein>
    <submittedName>
        <fullName evidence="2">Transmembrane protein, putative</fullName>
    </submittedName>
</protein>
<reference evidence="2 5" key="2">
    <citation type="journal article" date="2014" name="BMC Genomics">
        <title>An improved genome release (version Mt4.0) for the model legume Medicago truncatula.</title>
        <authorList>
            <person name="Tang H."/>
            <person name="Krishnakumar V."/>
            <person name="Bidwell S."/>
            <person name="Rosen B."/>
            <person name="Chan A."/>
            <person name="Zhou S."/>
            <person name="Gentzbittel L."/>
            <person name="Childs K.L."/>
            <person name="Yandell M."/>
            <person name="Gundlach H."/>
            <person name="Mayer K.F."/>
            <person name="Schwartz D.C."/>
            <person name="Town C.D."/>
        </authorList>
    </citation>
    <scope>GENOME REANNOTATION</scope>
    <source>
        <strain evidence="4 5">cv. Jemalong A17</strain>
    </source>
</reference>
<proteinExistence type="predicted"/>
<dbReference type="HOGENOM" id="CLU_2254078_0_0_1"/>
<reference evidence="4" key="3">
    <citation type="submission" date="2015-04" db="UniProtKB">
        <authorList>
            <consortium name="EnsemblPlants"/>
        </authorList>
    </citation>
    <scope>IDENTIFICATION</scope>
    <source>
        <strain evidence="4">cv. Jemalong A17</strain>
    </source>
</reference>
<keyword evidence="1 2" id="KW-0812">Transmembrane</keyword>
<keyword evidence="1" id="KW-0472">Membrane</keyword>
<dbReference type="EnsemblPlants" id="AES58884">
    <property type="protein sequence ID" value="AES58884"/>
    <property type="gene ID" value="MTR_1g009400"/>
</dbReference>
<dbReference type="EMBL" id="CM001217">
    <property type="protein sequence ID" value="AES58884.1"/>
    <property type="molecule type" value="Genomic_DNA"/>
</dbReference>
<dbReference type="Proteomes" id="UP000265566">
    <property type="component" value="Chromosome 1"/>
</dbReference>
<organism evidence="2 5">
    <name type="scientific">Medicago truncatula</name>
    <name type="common">Barrel medic</name>
    <name type="synonym">Medicago tribuloides</name>
    <dbReference type="NCBI Taxonomy" id="3880"/>
    <lineage>
        <taxon>Eukaryota</taxon>
        <taxon>Viridiplantae</taxon>
        <taxon>Streptophyta</taxon>
        <taxon>Embryophyta</taxon>
        <taxon>Tracheophyta</taxon>
        <taxon>Spermatophyta</taxon>
        <taxon>Magnoliopsida</taxon>
        <taxon>eudicotyledons</taxon>
        <taxon>Gunneridae</taxon>
        <taxon>Pentapetalae</taxon>
        <taxon>rosids</taxon>
        <taxon>fabids</taxon>
        <taxon>Fabales</taxon>
        <taxon>Fabaceae</taxon>
        <taxon>Papilionoideae</taxon>
        <taxon>50 kb inversion clade</taxon>
        <taxon>NPAAA clade</taxon>
        <taxon>Hologalegina</taxon>
        <taxon>IRL clade</taxon>
        <taxon>Trifolieae</taxon>
        <taxon>Medicago</taxon>
    </lineage>
</organism>
<gene>
    <name evidence="2" type="ordered locus">MTR_1g009400</name>
    <name evidence="3" type="ORF">MtrunA17_Chr1g0147871</name>
</gene>
<dbReference type="Proteomes" id="UP000002051">
    <property type="component" value="Unassembled WGS sequence"/>
</dbReference>
<dbReference type="PaxDb" id="3880-AES58884"/>
<sequence>MRLLSARGLVVSVLLLCRLVFVLSTYHSIYGRHSLGGFFFLSYIIGPSIRVVKNGPTYWPMLLGRVGPEKLAQKCTRAFWPIRKLGRTGLAHRALGRPISPYFI</sequence>